<protein>
    <submittedName>
        <fullName evidence="1">Uncharacterized protein</fullName>
    </submittedName>
</protein>
<proteinExistence type="predicted"/>
<name>A0ABR8KPG3_9NOSO</name>
<evidence type="ECO:0000313" key="1">
    <source>
        <dbReference type="EMBL" id="MBD2739673.1"/>
    </source>
</evidence>
<accession>A0ABR8KPG3</accession>
<organism evidence="1 2">
    <name type="scientific">Nostoc paludosum FACHB-159</name>
    <dbReference type="NCBI Taxonomy" id="2692908"/>
    <lineage>
        <taxon>Bacteria</taxon>
        <taxon>Bacillati</taxon>
        <taxon>Cyanobacteriota</taxon>
        <taxon>Cyanophyceae</taxon>
        <taxon>Nostocales</taxon>
        <taxon>Nostocaceae</taxon>
        <taxon>Nostoc</taxon>
    </lineage>
</organism>
<sequence length="128" mass="14973">MQAAHCALFVALQYAPDDPQFAVATQHLERAIGLSDEYYKTRYSIFWKTSPLRVKRRVREKCNQLAFDTYSHMIELAQLVNEYAAKQTSAGVPQPKEWLEFILHLSCAFDWIEREHKTEINIKQLTLL</sequence>
<keyword evidence="2" id="KW-1185">Reference proteome</keyword>
<reference evidence="1 2" key="1">
    <citation type="journal article" date="2020" name="ISME J.">
        <title>Comparative genomics reveals insights into cyanobacterial evolution and habitat adaptation.</title>
        <authorList>
            <person name="Chen M.Y."/>
            <person name="Teng W.K."/>
            <person name="Zhao L."/>
            <person name="Hu C.X."/>
            <person name="Zhou Y.K."/>
            <person name="Han B.P."/>
            <person name="Song L.R."/>
            <person name="Shu W.S."/>
        </authorList>
    </citation>
    <scope>NUCLEOTIDE SEQUENCE [LARGE SCALE GENOMIC DNA]</scope>
    <source>
        <strain evidence="1 2">FACHB-159</strain>
    </source>
</reference>
<comment type="caution">
    <text evidence="1">The sequence shown here is derived from an EMBL/GenBank/DDBJ whole genome shotgun (WGS) entry which is preliminary data.</text>
</comment>
<dbReference type="EMBL" id="JACJTU010000102">
    <property type="protein sequence ID" value="MBD2739673.1"/>
    <property type="molecule type" value="Genomic_DNA"/>
</dbReference>
<gene>
    <name evidence="1" type="ORF">H6H03_38490</name>
</gene>
<dbReference type="Proteomes" id="UP000637383">
    <property type="component" value="Unassembled WGS sequence"/>
</dbReference>
<evidence type="ECO:0000313" key="2">
    <source>
        <dbReference type="Proteomes" id="UP000637383"/>
    </source>
</evidence>